<sequence length="512" mass="53951">MSTVANLAPTTPACEHGGRPTGFSATFDPTRPASAVTVGYSCGCRRPVDAPVTISPFRSASPLTTTTCDPARRTVRRGPLATVPVFYTRTDNGVVHVGTALSRLHTDSAVSVAALGAALAGQPLPSPLTPSTDVFRLATGAALRCLDNDRGVRLHLEELDWRELLPAGFRRAEPRELLRTALVTALADSQADLVAVSGGPASTLLAALATPLPARHVSVRMPVLDRRTVAVGRFADVGLPEIDVVDGTADWAAVRDGDVPVLPEHCDPWLDRVAGEATGSVVSGYGLGLLLAAAGRRERPRRRDLLTGEQVSPELWGRSFFRRAPAAGVHDVPPHWFGPEALAALRTAQAAAATNHLVPEGRADRWLGPLLSQLTALLDGCGLSRVDHTAGDRPAPLLPGLHPAVVGAALALAARGRSLAPVDLLPDGWRPADPPVGGRDRLFAAAYVSERLATASARADLLRRLGDGGWVRADRLAVVLAEPGARLANSWPLHRLHVLATTHRDLMTGARS</sequence>
<proteinExistence type="predicted"/>
<keyword evidence="3" id="KW-1185">Reference proteome</keyword>
<name>A0A4R7VL79_9PSEU</name>
<dbReference type="AlphaFoldDB" id="A0A4R7VL79"/>
<evidence type="ECO:0008006" key="4">
    <source>
        <dbReference type="Google" id="ProtNLM"/>
    </source>
</evidence>
<comment type="caution">
    <text evidence="2">The sequence shown here is derived from an EMBL/GenBank/DDBJ whole genome shotgun (WGS) entry which is preliminary data.</text>
</comment>
<feature type="region of interest" description="Disordered" evidence="1">
    <location>
        <begin position="1"/>
        <end position="26"/>
    </location>
</feature>
<dbReference type="RefSeq" id="WP_133904619.1">
    <property type="nucleotide sequence ID" value="NZ_SOCP01000007.1"/>
</dbReference>
<evidence type="ECO:0000313" key="3">
    <source>
        <dbReference type="Proteomes" id="UP000294927"/>
    </source>
</evidence>
<organism evidence="2 3">
    <name type="scientific">Actinophytocola oryzae</name>
    <dbReference type="NCBI Taxonomy" id="502181"/>
    <lineage>
        <taxon>Bacteria</taxon>
        <taxon>Bacillati</taxon>
        <taxon>Actinomycetota</taxon>
        <taxon>Actinomycetes</taxon>
        <taxon>Pseudonocardiales</taxon>
        <taxon>Pseudonocardiaceae</taxon>
    </lineage>
</organism>
<dbReference type="EMBL" id="SOCP01000007">
    <property type="protein sequence ID" value="TDV49947.1"/>
    <property type="molecule type" value="Genomic_DNA"/>
</dbReference>
<accession>A0A4R7VL79</accession>
<reference evidence="2 3" key="1">
    <citation type="submission" date="2019-03" db="EMBL/GenBank/DDBJ databases">
        <title>Genomic Encyclopedia of Archaeal and Bacterial Type Strains, Phase II (KMG-II): from individual species to whole genera.</title>
        <authorList>
            <person name="Goeker M."/>
        </authorList>
    </citation>
    <scope>NUCLEOTIDE SEQUENCE [LARGE SCALE GENOMIC DNA]</scope>
    <source>
        <strain evidence="2 3">DSM 45499</strain>
    </source>
</reference>
<evidence type="ECO:0000313" key="2">
    <source>
        <dbReference type="EMBL" id="TDV49947.1"/>
    </source>
</evidence>
<evidence type="ECO:0000256" key="1">
    <source>
        <dbReference type="SAM" id="MobiDB-lite"/>
    </source>
</evidence>
<protein>
    <recommendedName>
        <fullName evidence="4">Asparagine synthase</fullName>
    </recommendedName>
</protein>
<gene>
    <name evidence="2" type="ORF">CLV71_107295</name>
</gene>
<dbReference type="Proteomes" id="UP000294927">
    <property type="component" value="Unassembled WGS sequence"/>
</dbReference>